<protein>
    <recommendedName>
        <fullName evidence="4">EamA domain-containing protein</fullName>
    </recommendedName>
</protein>
<proteinExistence type="predicted"/>
<evidence type="ECO:0000313" key="3">
    <source>
        <dbReference type="Proteomes" id="UP000192731"/>
    </source>
</evidence>
<dbReference type="RefSeq" id="WP_084053244.1">
    <property type="nucleotide sequence ID" value="NZ_FWWT01000017.1"/>
</dbReference>
<keyword evidence="3" id="KW-1185">Reference proteome</keyword>
<dbReference type="EMBL" id="FWWT01000017">
    <property type="protein sequence ID" value="SMB91156.1"/>
    <property type="molecule type" value="Genomic_DNA"/>
</dbReference>
<organism evidence="2 3">
    <name type="scientific">Desulfonispora thiosulfatigenes DSM 11270</name>
    <dbReference type="NCBI Taxonomy" id="656914"/>
    <lineage>
        <taxon>Bacteria</taxon>
        <taxon>Bacillati</taxon>
        <taxon>Bacillota</taxon>
        <taxon>Clostridia</taxon>
        <taxon>Eubacteriales</taxon>
        <taxon>Peptococcaceae</taxon>
        <taxon>Desulfonispora</taxon>
    </lineage>
</organism>
<keyword evidence="1" id="KW-0812">Transmembrane</keyword>
<feature type="transmembrane region" description="Helical" evidence="1">
    <location>
        <begin position="67"/>
        <end position="88"/>
    </location>
</feature>
<sequence length="113" mass="12751">MLIITGLLTLGSLLIALIMTLQVKFIDPVFIKVLKFNIYMIPLMVAANVSLGMGFIKGQQIFKNFPFLLSGQTFIYYIMILIFSVTILGDKLSILRVLIAYLFMVVGIWIIKS</sequence>
<evidence type="ECO:0000313" key="2">
    <source>
        <dbReference type="EMBL" id="SMB91156.1"/>
    </source>
</evidence>
<evidence type="ECO:0008006" key="4">
    <source>
        <dbReference type="Google" id="ProtNLM"/>
    </source>
</evidence>
<evidence type="ECO:0000256" key="1">
    <source>
        <dbReference type="SAM" id="Phobius"/>
    </source>
</evidence>
<name>A0A1W1VCW2_DESTI</name>
<keyword evidence="1" id="KW-0472">Membrane</keyword>
<dbReference type="AlphaFoldDB" id="A0A1W1VCW2"/>
<dbReference type="Proteomes" id="UP000192731">
    <property type="component" value="Unassembled WGS sequence"/>
</dbReference>
<feature type="transmembrane region" description="Helical" evidence="1">
    <location>
        <begin position="36"/>
        <end position="55"/>
    </location>
</feature>
<gene>
    <name evidence="2" type="ORF">SAMN00017405_1427</name>
</gene>
<feature type="transmembrane region" description="Helical" evidence="1">
    <location>
        <begin position="94"/>
        <end position="111"/>
    </location>
</feature>
<keyword evidence="1" id="KW-1133">Transmembrane helix</keyword>
<accession>A0A1W1VCW2</accession>
<dbReference type="OrthoDB" id="1809109at2"/>
<reference evidence="2 3" key="1">
    <citation type="submission" date="2017-04" db="EMBL/GenBank/DDBJ databases">
        <authorList>
            <person name="Afonso C.L."/>
            <person name="Miller P.J."/>
            <person name="Scott M.A."/>
            <person name="Spackman E."/>
            <person name="Goraichik I."/>
            <person name="Dimitrov K.M."/>
            <person name="Suarez D.L."/>
            <person name="Swayne D.E."/>
        </authorList>
    </citation>
    <scope>NUCLEOTIDE SEQUENCE [LARGE SCALE GENOMIC DNA]</scope>
    <source>
        <strain evidence="2 3">DSM 11270</strain>
    </source>
</reference>